<evidence type="ECO:0000256" key="3">
    <source>
        <dbReference type="ARBA" id="ARBA00022617"/>
    </source>
</evidence>
<evidence type="ECO:0000256" key="7">
    <source>
        <dbReference type="SAM" id="Phobius"/>
    </source>
</evidence>
<keyword evidence="3 6" id="KW-0349">Heme</keyword>
<gene>
    <name evidence="8" type="ORF">PG999_004288</name>
</gene>
<dbReference type="GO" id="GO:0020037">
    <property type="term" value="F:heme binding"/>
    <property type="evidence" value="ECO:0007669"/>
    <property type="project" value="InterPro"/>
</dbReference>
<dbReference type="AlphaFoldDB" id="A0AAW0QYW6"/>
<accession>A0AAW0QYW6</accession>
<keyword evidence="9" id="KW-1185">Reference proteome</keyword>
<protein>
    <submittedName>
        <fullName evidence="8">Cytochrome P450 3A12</fullName>
    </submittedName>
</protein>
<dbReference type="InterPro" id="IPR050121">
    <property type="entry name" value="Cytochrome_P450_monoxygenase"/>
</dbReference>
<comment type="caution">
    <text evidence="8">The sequence shown here is derived from an EMBL/GenBank/DDBJ whole genome shotgun (WGS) entry which is preliminary data.</text>
</comment>
<dbReference type="PROSITE" id="PS00086">
    <property type="entry name" value="CYTOCHROME_P450"/>
    <property type="match status" value="1"/>
</dbReference>
<keyword evidence="6" id="KW-0503">Monooxygenase</keyword>
<dbReference type="Pfam" id="PF00067">
    <property type="entry name" value="p450"/>
    <property type="match status" value="1"/>
</dbReference>
<keyword evidence="4 6" id="KW-0479">Metal-binding</keyword>
<comment type="cofactor">
    <cofactor evidence="1">
        <name>heme</name>
        <dbReference type="ChEBI" id="CHEBI:30413"/>
    </cofactor>
</comment>
<evidence type="ECO:0000256" key="2">
    <source>
        <dbReference type="ARBA" id="ARBA00010617"/>
    </source>
</evidence>
<dbReference type="InterPro" id="IPR001128">
    <property type="entry name" value="Cyt_P450"/>
</dbReference>
<dbReference type="GO" id="GO:0005506">
    <property type="term" value="F:iron ion binding"/>
    <property type="evidence" value="ECO:0007669"/>
    <property type="project" value="InterPro"/>
</dbReference>
<proteinExistence type="inferred from homology"/>
<reference evidence="8 9" key="1">
    <citation type="submission" date="2023-01" db="EMBL/GenBank/DDBJ databases">
        <title>Analysis of 21 Apiospora genomes using comparative genomics revels a genus with tremendous synthesis potential of carbohydrate active enzymes and secondary metabolites.</title>
        <authorList>
            <person name="Sorensen T."/>
        </authorList>
    </citation>
    <scope>NUCLEOTIDE SEQUENCE [LARGE SCALE GENOMIC DNA]</scope>
    <source>
        <strain evidence="8 9">CBS 117206</strain>
    </source>
</reference>
<feature type="transmembrane region" description="Helical" evidence="7">
    <location>
        <begin position="6"/>
        <end position="28"/>
    </location>
</feature>
<dbReference type="SUPFAM" id="SSF48264">
    <property type="entry name" value="Cytochrome P450"/>
    <property type="match status" value="1"/>
</dbReference>
<dbReference type="EMBL" id="JAQQWP010000004">
    <property type="protein sequence ID" value="KAK8120168.1"/>
    <property type="molecule type" value="Genomic_DNA"/>
</dbReference>
<dbReference type="InterPro" id="IPR036396">
    <property type="entry name" value="Cyt_P450_sf"/>
</dbReference>
<evidence type="ECO:0000313" key="9">
    <source>
        <dbReference type="Proteomes" id="UP001392437"/>
    </source>
</evidence>
<keyword evidence="5 6" id="KW-0408">Iron</keyword>
<comment type="similarity">
    <text evidence="2 6">Belongs to the cytochrome P450 family.</text>
</comment>
<dbReference type="InterPro" id="IPR017972">
    <property type="entry name" value="Cyt_P450_CS"/>
</dbReference>
<evidence type="ECO:0000256" key="1">
    <source>
        <dbReference type="ARBA" id="ARBA00001971"/>
    </source>
</evidence>
<evidence type="ECO:0000256" key="4">
    <source>
        <dbReference type="ARBA" id="ARBA00022723"/>
    </source>
</evidence>
<name>A0AAW0QYW6_9PEZI</name>
<organism evidence="8 9">
    <name type="scientific">Apiospora kogelbergensis</name>
    <dbReference type="NCBI Taxonomy" id="1337665"/>
    <lineage>
        <taxon>Eukaryota</taxon>
        <taxon>Fungi</taxon>
        <taxon>Dikarya</taxon>
        <taxon>Ascomycota</taxon>
        <taxon>Pezizomycotina</taxon>
        <taxon>Sordariomycetes</taxon>
        <taxon>Xylariomycetidae</taxon>
        <taxon>Amphisphaeriales</taxon>
        <taxon>Apiosporaceae</taxon>
        <taxon>Apiospora</taxon>
    </lineage>
</organism>
<dbReference type="PANTHER" id="PTHR24305">
    <property type="entry name" value="CYTOCHROME P450"/>
    <property type="match status" value="1"/>
</dbReference>
<dbReference type="Proteomes" id="UP001392437">
    <property type="component" value="Unassembled WGS sequence"/>
</dbReference>
<evidence type="ECO:0000256" key="6">
    <source>
        <dbReference type="RuleBase" id="RU000461"/>
    </source>
</evidence>
<sequence length="553" mass="61557">MTPDIAHLPLIITFLSLLAALSVFRLILHPLIFSPLGHIPKAHWSCAISPIWILWARYKSKENRTIGEAHSKYGPIVRLAPNEVSINDMESVKTVYQGGFDKHQWYSVFSNYGVPNVFSSIYAKHHSIRKRMVSHVYSKSYLHSSASLAAQADIILNVRVLPAVEGASHGGQASRGLDVHSFFSAAAMDFISAYCFGIKNSSNFVQQKAYRDHWLGLYRARKGYSFFNQELPRLSRFLSLAGIHLTPARIDAANRELEVWCEKLCAATLASLEKEGDNAQGSAGDAVVIRALVSGLDKEERARGKESPIFSTAISQRNLTISSEIFDHLLAGQETTGVALTYLSWHLSQSQDLQHQLRAELLSLAPAMSLESGKVQLPNSGELDRLPLLHAVLVETIRLYAPAGGPEPRVTPSPSSRVGPYTLPGDVRISASAYNLHRDEKYFPRAGTWDYTRWLHSDVDEERRRDVNRQFWGFSSGGRMCLGSNFAMHADAAGVEMKLLAASIYTNYTSHIVDDEGIEPTDGYTSHPISGQLWLRFDRIEAREEAAGRRTLH</sequence>
<dbReference type="GO" id="GO:0004497">
    <property type="term" value="F:monooxygenase activity"/>
    <property type="evidence" value="ECO:0007669"/>
    <property type="project" value="UniProtKB-KW"/>
</dbReference>
<dbReference type="PRINTS" id="PR00385">
    <property type="entry name" value="P450"/>
</dbReference>
<evidence type="ECO:0000313" key="8">
    <source>
        <dbReference type="EMBL" id="KAK8120168.1"/>
    </source>
</evidence>
<dbReference type="Gene3D" id="1.10.630.10">
    <property type="entry name" value="Cytochrome P450"/>
    <property type="match status" value="1"/>
</dbReference>
<keyword evidence="7" id="KW-0812">Transmembrane</keyword>
<keyword evidence="7" id="KW-0472">Membrane</keyword>
<dbReference type="GO" id="GO:0016705">
    <property type="term" value="F:oxidoreductase activity, acting on paired donors, with incorporation or reduction of molecular oxygen"/>
    <property type="evidence" value="ECO:0007669"/>
    <property type="project" value="InterPro"/>
</dbReference>
<evidence type="ECO:0000256" key="5">
    <source>
        <dbReference type="ARBA" id="ARBA00023004"/>
    </source>
</evidence>
<dbReference type="CDD" id="cd11059">
    <property type="entry name" value="CYP_fungal"/>
    <property type="match status" value="1"/>
</dbReference>
<keyword evidence="7" id="KW-1133">Transmembrane helix</keyword>
<keyword evidence="6" id="KW-0560">Oxidoreductase</keyword>
<dbReference type="PANTHER" id="PTHR24305:SF166">
    <property type="entry name" value="CYTOCHROME P450 12A4, MITOCHONDRIAL-RELATED"/>
    <property type="match status" value="1"/>
</dbReference>